<keyword evidence="2" id="KW-1185">Reference proteome</keyword>
<protein>
    <submittedName>
        <fullName evidence="1">Uncharacterized protein</fullName>
    </submittedName>
</protein>
<accession>A0AAE3GTF8</accession>
<reference evidence="1" key="1">
    <citation type="submission" date="2022-06" db="EMBL/GenBank/DDBJ databases">
        <title>New cyanobacteria of genus Symplocastrum in benthos of Lake Baikal.</title>
        <authorList>
            <person name="Sorokovikova E."/>
            <person name="Tikhonova I."/>
            <person name="Krasnopeev A."/>
            <person name="Evseev P."/>
            <person name="Gladkikh A."/>
            <person name="Belykh O."/>
        </authorList>
    </citation>
    <scope>NUCLEOTIDE SEQUENCE</scope>
    <source>
        <strain evidence="1">BBK-W-15</strain>
    </source>
</reference>
<dbReference type="RefSeq" id="WP_254012968.1">
    <property type="nucleotide sequence ID" value="NZ_JAMZMM010000177.1"/>
</dbReference>
<evidence type="ECO:0000313" key="2">
    <source>
        <dbReference type="Proteomes" id="UP001204953"/>
    </source>
</evidence>
<dbReference type="EMBL" id="JAMZMM010000177">
    <property type="protein sequence ID" value="MCP2730204.1"/>
    <property type="molecule type" value="Genomic_DNA"/>
</dbReference>
<dbReference type="AlphaFoldDB" id="A0AAE3GTF8"/>
<proteinExistence type="predicted"/>
<name>A0AAE3GTF8_9CYAN</name>
<gene>
    <name evidence="1" type="ORF">NJ959_17370</name>
</gene>
<evidence type="ECO:0000313" key="1">
    <source>
        <dbReference type="EMBL" id="MCP2730204.1"/>
    </source>
</evidence>
<comment type="caution">
    <text evidence="1">The sequence shown here is derived from an EMBL/GenBank/DDBJ whole genome shotgun (WGS) entry which is preliminary data.</text>
</comment>
<sequence>MSKWIIFRADKGEPGSLERYFYHTGSLTKILAEHFNYSNRGIPEIGYRSPLFIQVEEAIDSQFPKGKTHWKKGDWEVVRVDVYTPEIPTPQGGDYDEIVVCTCRYNPIDAPLKPMPERQVSLDSFGGDRVAFTLWQESQDPSA</sequence>
<dbReference type="Proteomes" id="UP001204953">
    <property type="component" value="Unassembled WGS sequence"/>
</dbReference>
<organism evidence="1 2">
    <name type="scientific">Limnofasciculus baicalensis BBK-W-15</name>
    <dbReference type="NCBI Taxonomy" id="2699891"/>
    <lineage>
        <taxon>Bacteria</taxon>
        <taxon>Bacillati</taxon>
        <taxon>Cyanobacteriota</taxon>
        <taxon>Cyanophyceae</taxon>
        <taxon>Coleofasciculales</taxon>
        <taxon>Coleofasciculaceae</taxon>
        <taxon>Limnofasciculus</taxon>
        <taxon>Limnofasciculus baicalensis</taxon>
    </lineage>
</organism>